<gene>
    <name evidence="8" type="ORF">ACFL27_28300</name>
</gene>
<accession>A0ABV6Z6P2</accession>
<evidence type="ECO:0000256" key="6">
    <source>
        <dbReference type="SAM" id="Phobius"/>
    </source>
</evidence>
<feature type="transmembrane region" description="Helical" evidence="6">
    <location>
        <begin position="256"/>
        <end position="276"/>
    </location>
</feature>
<evidence type="ECO:0000256" key="1">
    <source>
        <dbReference type="ARBA" id="ARBA00004651"/>
    </source>
</evidence>
<evidence type="ECO:0000313" key="8">
    <source>
        <dbReference type="EMBL" id="MFC1854103.1"/>
    </source>
</evidence>
<proteinExistence type="predicted"/>
<feature type="transmembrane region" description="Helical" evidence="6">
    <location>
        <begin position="216"/>
        <end position="244"/>
    </location>
</feature>
<dbReference type="Gene3D" id="1.20.81.30">
    <property type="entry name" value="Type II secretion system (T2SS), domain F"/>
    <property type="match status" value="1"/>
</dbReference>
<evidence type="ECO:0000256" key="4">
    <source>
        <dbReference type="ARBA" id="ARBA00022989"/>
    </source>
</evidence>
<dbReference type="Proteomes" id="UP001594351">
    <property type="component" value="Unassembled WGS sequence"/>
</dbReference>
<evidence type="ECO:0000256" key="3">
    <source>
        <dbReference type="ARBA" id="ARBA00022692"/>
    </source>
</evidence>
<evidence type="ECO:0000256" key="5">
    <source>
        <dbReference type="ARBA" id="ARBA00023136"/>
    </source>
</evidence>
<dbReference type="InterPro" id="IPR018076">
    <property type="entry name" value="T2SS_GspF_dom"/>
</dbReference>
<dbReference type="InterPro" id="IPR042094">
    <property type="entry name" value="T2SS_GspF_sf"/>
</dbReference>
<dbReference type="EMBL" id="JBHPBY010000720">
    <property type="protein sequence ID" value="MFC1854103.1"/>
    <property type="molecule type" value="Genomic_DNA"/>
</dbReference>
<reference evidence="8 9" key="1">
    <citation type="submission" date="2024-09" db="EMBL/GenBank/DDBJ databases">
        <title>Laminarin stimulates single cell rates of sulfate reduction while oxygen inhibits transcriptomic activity in coastal marine sediment.</title>
        <authorList>
            <person name="Lindsay M."/>
            <person name="Orcutt B."/>
            <person name="Emerson D."/>
            <person name="Stepanauskas R."/>
            <person name="D'Angelo T."/>
        </authorList>
    </citation>
    <scope>NUCLEOTIDE SEQUENCE [LARGE SCALE GENOMIC DNA]</scope>
    <source>
        <strain evidence="8">SAG AM-311-K15</strain>
    </source>
</reference>
<feature type="transmembrane region" description="Helical" evidence="6">
    <location>
        <begin position="66"/>
        <end position="93"/>
    </location>
</feature>
<evidence type="ECO:0000256" key="2">
    <source>
        <dbReference type="ARBA" id="ARBA00022475"/>
    </source>
</evidence>
<dbReference type="PANTHER" id="PTHR35007:SF1">
    <property type="entry name" value="PILUS ASSEMBLY PROTEIN"/>
    <property type="match status" value="1"/>
</dbReference>
<protein>
    <submittedName>
        <fullName evidence="8">Type II secretion system F family protein</fullName>
    </submittedName>
</protein>
<feature type="transmembrane region" description="Helical" evidence="6">
    <location>
        <begin position="6"/>
        <end position="24"/>
    </location>
</feature>
<dbReference type="Pfam" id="PF00482">
    <property type="entry name" value="T2SSF"/>
    <property type="match status" value="1"/>
</dbReference>
<comment type="caution">
    <text evidence="8">The sequence shown here is derived from an EMBL/GenBank/DDBJ whole genome shotgun (WGS) entry which is preliminary data.</text>
</comment>
<name>A0ABV6Z6P2_UNCC1</name>
<organism evidence="8 9">
    <name type="scientific">candidate division CSSED10-310 bacterium</name>
    <dbReference type="NCBI Taxonomy" id="2855610"/>
    <lineage>
        <taxon>Bacteria</taxon>
        <taxon>Bacteria division CSSED10-310</taxon>
    </lineage>
</organism>
<feature type="domain" description="Type II secretion system protein GspF" evidence="7">
    <location>
        <begin position="119"/>
        <end position="241"/>
    </location>
</feature>
<keyword evidence="9" id="KW-1185">Reference proteome</keyword>
<dbReference type="PANTHER" id="PTHR35007">
    <property type="entry name" value="INTEGRAL MEMBRANE PROTEIN-RELATED"/>
    <property type="match status" value="1"/>
</dbReference>
<sequence length="284" mass="32149">MDGFMLSVLIIVFICVGGIVHLVFSSFEDSSGRLFGDYGQWMVETLEKQFITITVEKCKLSIVSSVIVFGVLGFLFSRTLIIAIPMAVLGWYFPKIWVLRMEKKRQERFEEQLVDALVLLSNALRSGLSLLQGIRIVVREMGPPISQEFNLVLREQKFSALLDDALTNMSKRMRSDDLDIVVTSILTLRETGGNLPETFDKVTETIRERKKVEGKIVSLTTMGYTQGMVACFLPFAFVFLMSVVHPQMIDPLLHTWLGRVFLILAVILDGIGFIFIRKTVQIEV</sequence>
<evidence type="ECO:0000259" key="7">
    <source>
        <dbReference type="Pfam" id="PF00482"/>
    </source>
</evidence>
<keyword evidence="3 6" id="KW-0812">Transmembrane</keyword>
<comment type="subcellular location">
    <subcellularLocation>
        <location evidence="1">Cell membrane</location>
        <topology evidence="1">Multi-pass membrane protein</topology>
    </subcellularLocation>
</comment>
<keyword evidence="5 6" id="KW-0472">Membrane</keyword>
<keyword evidence="2" id="KW-1003">Cell membrane</keyword>
<evidence type="ECO:0000313" key="9">
    <source>
        <dbReference type="Proteomes" id="UP001594351"/>
    </source>
</evidence>
<keyword evidence="4 6" id="KW-1133">Transmembrane helix</keyword>